<reference evidence="5 6" key="1">
    <citation type="submission" date="2016-09" db="EMBL/GenBank/DDBJ databases">
        <title>Genomic analysis reveals versatility of anaerobic energy metabolism of Geosporobacter ferrireducens IRF9 of phylum Firmicutes.</title>
        <authorList>
            <person name="Kim S.-J."/>
        </authorList>
    </citation>
    <scope>NUCLEOTIDE SEQUENCE [LARGE SCALE GENOMIC DNA]</scope>
    <source>
        <strain evidence="5 6">IRF9</strain>
    </source>
</reference>
<gene>
    <name evidence="5" type="ORF">Gferi_08270</name>
</gene>
<dbReference type="Proteomes" id="UP000095743">
    <property type="component" value="Chromosome"/>
</dbReference>
<evidence type="ECO:0000313" key="6">
    <source>
        <dbReference type="Proteomes" id="UP000095743"/>
    </source>
</evidence>
<evidence type="ECO:0000256" key="4">
    <source>
        <dbReference type="ARBA" id="ARBA00023163"/>
    </source>
</evidence>
<dbReference type="EMBL" id="CP017269">
    <property type="protein sequence ID" value="AOT69573.1"/>
    <property type="molecule type" value="Genomic_DNA"/>
</dbReference>
<dbReference type="STRING" id="1424294.Gferi_08270"/>
<dbReference type="Gene3D" id="1.10.10.10">
    <property type="entry name" value="Winged helix-like DNA-binding domain superfamily/Winged helix DNA-binding domain"/>
    <property type="match status" value="1"/>
</dbReference>
<dbReference type="InterPro" id="IPR036390">
    <property type="entry name" value="WH_DNA-bd_sf"/>
</dbReference>
<keyword evidence="6" id="KW-1185">Reference proteome</keyword>
<dbReference type="RefSeq" id="WP_069975401.1">
    <property type="nucleotide sequence ID" value="NZ_CP017269.1"/>
</dbReference>
<protein>
    <submittedName>
        <fullName evidence="5">Transcriptional regulator</fullName>
    </submittedName>
</protein>
<accession>A0A1D8GF95</accession>
<keyword evidence="4" id="KW-0804">Transcription</keyword>
<dbReference type="PIRSF" id="PIRSF019455">
    <property type="entry name" value="CopR_AtkY"/>
    <property type="match status" value="1"/>
</dbReference>
<dbReference type="OrthoDB" id="9795583at2"/>
<evidence type="ECO:0000256" key="1">
    <source>
        <dbReference type="ARBA" id="ARBA00011046"/>
    </source>
</evidence>
<dbReference type="SUPFAM" id="SSF46785">
    <property type="entry name" value="Winged helix' DNA-binding domain"/>
    <property type="match status" value="1"/>
</dbReference>
<dbReference type="InterPro" id="IPR036388">
    <property type="entry name" value="WH-like_DNA-bd_sf"/>
</dbReference>
<dbReference type="AlphaFoldDB" id="A0A1D8GF95"/>
<keyword evidence="3" id="KW-0238">DNA-binding</keyword>
<dbReference type="KEGG" id="gfe:Gferi_08270"/>
<evidence type="ECO:0000256" key="2">
    <source>
        <dbReference type="ARBA" id="ARBA00023015"/>
    </source>
</evidence>
<organism evidence="5 6">
    <name type="scientific">Geosporobacter ferrireducens</name>
    <dbReference type="NCBI Taxonomy" id="1424294"/>
    <lineage>
        <taxon>Bacteria</taxon>
        <taxon>Bacillati</taxon>
        <taxon>Bacillota</taxon>
        <taxon>Clostridia</taxon>
        <taxon>Peptostreptococcales</taxon>
        <taxon>Thermotaleaceae</taxon>
        <taxon>Geosporobacter</taxon>
    </lineage>
</organism>
<dbReference type="Pfam" id="PF03965">
    <property type="entry name" value="Penicillinase_R"/>
    <property type="match status" value="1"/>
</dbReference>
<dbReference type="InterPro" id="IPR005650">
    <property type="entry name" value="BlaI_family"/>
</dbReference>
<dbReference type="GO" id="GO:0003677">
    <property type="term" value="F:DNA binding"/>
    <property type="evidence" value="ECO:0007669"/>
    <property type="project" value="UniProtKB-KW"/>
</dbReference>
<dbReference type="GO" id="GO:0045892">
    <property type="term" value="P:negative regulation of DNA-templated transcription"/>
    <property type="evidence" value="ECO:0007669"/>
    <property type="project" value="InterPro"/>
</dbReference>
<dbReference type="Gene3D" id="1.10.4040.10">
    <property type="entry name" value="Penicillinase repressor domain"/>
    <property type="match status" value="1"/>
</dbReference>
<name>A0A1D8GF95_9FIRM</name>
<sequence length="124" mass="14200">MKKLPSISDTEWQVMKVLWTNSPITSSQVIEQLEGVTSWKPKTVKTLLGRLVRKNAVGFTQEGRSYLYYPLVTEDACVKEESRSFLERVYGGALSVLLTNFLEDQDLTKDEIDQLKSILDKKKE</sequence>
<evidence type="ECO:0000313" key="5">
    <source>
        <dbReference type="EMBL" id="AOT69573.1"/>
    </source>
</evidence>
<evidence type="ECO:0000256" key="3">
    <source>
        <dbReference type="ARBA" id="ARBA00023125"/>
    </source>
</evidence>
<comment type="similarity">
    <text evidence="1">Belongs to the BlaI transcriptional regulatory family.</text>
</comment>
<proteinExistence type="inferred from homology"/>
<keyword evidence="2" id="KW-0805">Transcription regulation</keyword>